<dbReference type="HOGENOM" id="CLU_106355_2_1_9"/>
<evidence type="ECO:0000313" key="2">
    <source>
        <dbReference type="EMBL" id="EOI54937.1"/>
    </source>
</evidence>
<keyword evidence="5" id="KW-1185">Reference proteome</keyword>
<organism evidence="2 4">
    <name type="scientific">Enterococcus gilvus ATCC BAA-350</name>
    <dbReference type="NCBI Taxonomy" id="1158614"/>
    <lineage>
        <taxon>Bacteria</taxon>
        <taxon>Bacillati</taxon>
        <taxon>Bacillota</taxon>
        <taxon>Bacilli</taxon>
        <taxon>Lactobacillales</taxon>
        <taxon>Enterococcaceae</taxon>
        <taxon>Enterococcus</taxon>
    </lineage>
</organism>
<dbReference type="Gene3D" id="3.30.300.20">
    <property type="match status" value="1"/>
</dbReference>
<dbReference type="Proteomes" id="UP000014160">
    <property type="component" value="Unassembled WGS sequence"/>
</dbReference>
<dbReference type="InterPro" id="IPR036102">
    <property type="entry name" value="OsmC/Ohrsf"/>
</dbReference>
<dbReference type="PANTHER" id="PTHR33797">
    <property type="entry name" value="ORGANIC HYDROPEROXIDE RESISTANCE PROTEIN-LIKE"/>
    <property type="match status" value="1"/>
</dbReference>
<proteinExistence type="inferred from homology"/>
<dbReference type="PATRIC" id="fig|1158614.3.peg.2964"/>
<dbReference type="NCBIfam" id="TIGR03561">
    <property type="entry name" value="organ_hyd_perox"/>
    <property type="match status" value="1"/>
</dbReference>
<evidence type="ECO:0000313" key="3">
    <source>
        <dbReference type="EMBL" id="EOW81687.1"/>
    </source>
</evidence>
<name>R2XY37_9ENTE</name>
<evidence type="ECO:0000313" key="5">
    <source>
        <dbReference type="Proteomes" id="UP000014160"/>
    </source>
</evidence>
<reference evidence="2 4" key="1">
    <citation type="submission" date="2013-02" db="EMBL/GenBank/DDBJ databases">
        <title>The Genome Sequence of Enterococcus gilvus ATCC BAA-350.</title>
        <authorList>
            <consortium name="The Broad Institute Genome Sequencing Platform"/>
            <consortium name="The Broad Institute Genome Sequencing Center for Infectious Disease"/>
            <person name="Earl A.M."/>
            <person name="Gilmore M.S."/>
            <person name="Lebreton F."/>
            <person name="Walker B."/>
            <person name="Young S.K."/>
            <person name="Zeng Q."/>
            <person name="Gargeya S."/>
            <person name="Fitzgerald M."/>
            <person name="Haas B."/>
            <person name="Abouelleil A."/>
            <person name="Alvarado L."/>
            <person name="Arachchi H.M."/>
            <person name="Berlin A.M."/>
            <person name="Chapman S.B."/>
            <person name="Dewar J."/>
            <person name="Goldberg J."/>
            <person name="Griggs A."/>
            <person name="Gujja S."/>
            <person name="Hansen M."/>
            <person name="Howarth C."/>
            <person name="Imamovic A."/>
            <person name="Larimer J."/>
            <person name="McCowan C."/>
            <person name="Murphy C."/>
            <person name="Neiman D."/>
            <person name="Pearson M."/>
            <person name="Priest M."/>
            <person name="Roberts A."/>
            <person name="Saif S."/>
            <person name="Shea T."/>
            <person name="Sisk P."/>
            <person name="Sykes S."/>
            <person name="Wortman J."/>
            <person name="Nusbaum C."/>
            <person name="Birren B."/>
        </authorList>
    </citation>
    <scope>NUCLEOTIDE SEQUENCE [LARGE SCALE GENOMIC DNA]</scope>
    <source>
        <strain evidence="2 4">ATCC BAA-350</strain>
    </source>
</reference>
<dbReference type="InterPro" id="IPR015946">
    <property type="entry name" value="KH_dom-like_a/b"/>
</dbReference>
<dbReference type="PANTHER" id="PTHR33797:SF2">
    <property type="entry name" value="ORGANIC HYDROPEROXIDE RESISTANCE PROTEIN-LIKE"/>
    <property type="match status" value="1"/>
</dbReference>
<sequence length="134" mass="14717">MLKKMYETAMINHGGRTGDVQAPNGSMKMKIEPPSIHAEGTNPEQLFAAGYASCFNGAVHHMLKEHKIESDAEVKARVSLYQLDDGGYQIGVILETSLPGVEKEEALKIVEEAHEFCPYSKATRGNIDVEVELV</sequence>
<evidence type="ECO:0000256" key="1">
    <source>
        <dbReference type="ARBA" id="ARBA00007378"/>
    </source>
</evidence>
<dbReference type="SUPFAM" id="SSF82784">
    <property type="entry name" value="OsmC-like"/>
    <property type="match status" value="1"/>
</dbReference>
<protein>
    <submittedName>
        <fullName evidence="3">Peroxiredoxin, Ohr family protein</fullName>
    </submittedName>
    <submittedName>
        <fullName evidence="2">Peroxiredoxin, Ohr subfamily</fullName>
    </submittedName>
</protein>
<dbReference type="eggNOG" id="COG1764">
    <property type="taxonomic scope" value="Bacteria"/>
</dbReference>
<dbReference type="GO" id="GO:0006979">
    <property type="term" value="P:response to oxidative stress"/>
    <property type="evidence" value="ECO:0007669"/>
    <property type="project" value="InterPro"/>
</dbReference>
<reference evidence="3 5" key="2">
    <citation type="submission" date="2013-03" db="EMBL/GenBank/DDBJ databases">
        <title>The Genome Sequence of Enterococcus gilvus ATCC BAA-350 (PacBio/Illumina hybrid assembly).</title>
        <authorList>
            <consortium name="The Broad Institute Genomics Platform"/>
            <consortium name="The Broad Institute Genome Sequencing Center for Infectious Disease"/>
            <person name="Earl A."/>
            <person name="Russ C."/>
            <person name="Gilmore M."/>
            <person name="Surin D."/>
            <person name="Walker B."/>
            <person name="Young S."/>
            <person name="Zeng Q."/>
            <person name="Gargeya S."/>
            <person name="Fitzgerald M."/>
            <person name="Haas B."/>
            <person name="Abouelleil A."/>
            <person name="Allen A.W."/>
            <person name="Alvarado L."/>
            <person name="Arachchi H.M."/>
            <person name="Berlin A.M."/>
            <person name="Chapman S.B."/>
            <person name="Gainer-Dewar J."/>
            <person name="Goldberg J."/>
            <person name="Griggs A."/>
            <person name="Gujja S."/>
            <person name="Hansen M."/>
            <person name="Howarth C."/>
            <person name="Imamovic A."/>
            <person name="Ireland A."/>
            <person name="Larimer J."/>
            <person name="McCowan C."/>
            <person name="Murphy C."/>
            <person name="Pearson M."/>
            <person name="Poon T.W."/>
            <person name="Priest M."/>
            <person name="Roberts A."/>
            <person name="Saif S."/>
            <person name="Shea T."/>
            <person name="Sisk P."/>
            <person name="Sykes S."/>
            <person name="Wortman J."/>
            <person name="Nusbaum C."/>
            <person name="Birren B."/>
        </authorList>
    </citation>
    <scope>NUCLEOTIDE SEQUENCE [LARGE SCALE GENOMIC DNA]</scope>
    <source>
        <strain evidence="3 5">ATCC BAA-350</strain>
    </source>
</reference>
<dbReference type="InterPro" id="IPR003718">
    <property type="entry name" value="OsmC/Ohr_fam"/>
</dbReference>
<comment type="similarity">
    <text evidence="1">Belongs to the OsmC/Ohr family.</text>
</comment>
<dbReference type="InterPro" id="IPR019953">
    <property type="entry name" value="OHR"/>
</dbReference>
<dbReference type="Pfam" id="PF02566">
    <property type="entry name" value="OsmC"/>
    <property type="match status" value="1"/>
</dbReference>
<dbReference type="AlphaFoldDB" id="R2XY37"/>
<dbReference type="EMBL" id="ASWH01000001">
    <property type="protein sequence ID" value="EOW81687.1"/>
    <property type="molecule type" value="Genomic_DNA"/>
</dbReference>
<evidence type="ECO:0000313" key="4">
    <source>
        <dbReference type="Proteomes" id="UP000013750"/>
    </source>
</evidence>
<gene>
    <name evidence="3" type="ORF">I592_00983</name>
    <name evidence="2" type="ORF">UKC_02978</name>
</gene>
<dbReference type="Proteomes" id="UP000013750">
    <property type="component" value="Unassembled WGS sequence"/>
</dbReference>
<comment type="caution">
    <text evidence="2">The sequence shown here is derived from an EMBL/GenBank/DDBJ whole genome shotgun (WGS) entry which is preliminary data.</text>
</comment>
<dbReference type="EMBL" id="AJDQ01000009">
    <property type="protein sequence ID" value="EOI54937.1"/>
    <property type="molecule type" value="Genomic_DNA"/>
</dbReference>
<accession>R2XY37</accession>